<dbReference type="PANTHER" id="PTHR43649:SF12">
    <property type="entry name" value="DIACETYLCHITOBIOSE BINDING PROTEIN DASA"/>
    <property type="match status" value="1"/>
</dbReference>
<dbReference type="eggNOG" id="COG1653">
    <property type="taxonomic scope" value="Bacteria"/>
</dbReference>
<dbReference type="InterPro" id="IPR050490">
    <property type="entry name" value="Bact_solute-bd_prot1"/>
</dbReference>
<dbReference type="GO" id="GO:0042597">
    <property type="term" value="C:periplasmic space"/>
    <property type="evidence" value="ECO:0007669"/>
    <property type="project" value="UniProtKB-SubCell"/>
</dbReference>
<feature type="signal peptide" evidence="3">
    <location>
        <begin position="1"/>
        <end position="23"/>
    </location>
</feature>
<organism evidence="4 5">
    <name type="scientific">Octadecabacter arcticus 238</name>
    <dbReference type="NCBI Taxonomy" id="391616"/>
    <lineage>
        <taxon>Bacteria</taxon>
        <taxon>Pseudomonadati</taxon>
        <taxon>Pseudomonadota</taxon>
        <taxon>Alphaproteobacteria</taxon>
        <taxon>Rhodobacterales</taxon>
        <taxon>Roseobacteraceae</taxon>
        <taxon>Octadecabacter</taxon>
    </lineage>
</organism>
<dbReference type="Proteomes" id="UP000004688">
    <property type="component" value="Chromosome"/>
</dbReference>
<dbReference type="PANTHER" id="PTHR43649">
    <property type="entry name" value="ARABINOSE-BINDING PROTEIN-RELATED"/>
    <property type="match status" value="1"/>
</dbReference>
<sequence>MKMIQTATLGTAFAVLAGTTALADCGIGAGNVSIIGNDFPAIHAITDAAKACEVDGLTVTANLTKEHQTLNAPGMSGNPAEYSVAVVANSSIVALLNDGLIRPLDDLIAQYAPDLPSVNKVTVDGKVMAVAFMANAQHLFYRSDVLEAAGVAVPTTYEEVLAAAEAIRAAGIMEHPVALNTGAGWNLAEEFINMYMGTGGELFEAGTAMPTIENEQGVAALNMLKSLTEYSNPDFLTFDSNATQALWEAGDLALATMWGSRGAAVLDDEGSSSDIVSTTVLSAAPSFGGNATPATTLWWDGFAIASNVSDEDAAASFQAMMVGIGSDVVEANQDAAVWLNPSYLATPSSAGVIASAQAGAKPYPMLPYVGLMHSALGDNLAEFLQGSESAEQALADVTAAYITAAKEQGFVQ</sequence>
<dbReference type="OrthoDB" id="7532544at2"/>
<evidence type="ECO:0000313" key="5">
    <source>
        <dbReference type="Proteomes" id="UP000004688"/>
    </source>
</evidence>
<dbReference type="SUPFAM" id="SSF53850">
    <property type="entry name" value="Periplasmic binding protein-like II"/>
    <property type="match status" value="1"/>
</dbReference>
<dbReference type="AlphaFoldDB" id="M9RMN1"/>
<keyword evidence="5" id="KW-1185">Reference proteome</keyword>
<reference evidence="4 5" key="1">
    <citation type="journal article" date="2013" name="PLoS ONE">
        <title>Poles Apart: Arctic and Antarctic Octadecabacter strains Share High Genome Plasticity and a New Type of Xanthorhodopsin.</title>
        <authorList>
            <person name="Vollmers J."/>
            <person name="Voget S."/>
            <person name="Dietrich S."/>
            <person name="Gollnow K."/>
            <person name="Smits M."/>
            <person name="Meyer K."/>
            <person name="Brinkhoff T."/>
            <person name="Simon M."/>
            <person name="Daniel R."/>
        </authorList>
    </citation>
    <scope>NUCLEOTIDE SEQUENCE [LARGE SCALE GENOMIC DNA]</scope>
    <source>
        <strain evidence="4 5">238</strain>
    </source>
</reference>
<comment type="subcellular location">
    <subcellularLocation>
        <location evidence="1">Periplasm</location>
    </subcellularLocation>
</comment>
<accession>M9RMN1</accession>
<comment type="similarity">
    <text evidence="2">Belongs to the bacterial solute-binding protein 1 family.</text>
</comment>
<protein>
    <submittedName>
        <fullName evidence="4">Putative ABC transporter extracellular solute binding protein</fullName>
    </submittedName>
</protein>
<evidence type="ECO:0000256" key="3">
    <source>
        <dbReference type="SAM" id="SignalP"/>
    </source>
</evidence>
<dbReference type="Gene3D" id="3.40.190.10">
    <property type="entry name" value="Periplasmic binding protein-like II"/>
    <property type="match status" value="2"/>
</dbReference>
<proteinExistence type="inferred from homology"/>
<dbReference type="KEGG" id="oar:OA238_c29660"/>
<dbReference type="Pfam" id="PF01547">
    <property type="entry name" value="SBP_bac_1"/>
    <property type="match status" value="1"/>
</dbReference>
<gene>
    <name evidence="4" type="ORF">OA238_c29660</name>
</gene>
<evidence type="ECO:0000256" key="1">
    <source>
        <dbReference type="ARBA" id="ARBA00004418"/>
    </source>
</evidence>
<evidence type="ECO:0000256" key="2">
    <source>
        <dbReference type="ARBA" id="ARBA00008520"/>
    </source>
</evidence>
<dbReference type="EMBL" id="CP003742">
    <property type="protein sequence ID" value="AGI72978.1"/>
    <property type="molecule type" value="Genomic_DNA"/>
</dbReference>
<dbReference type="HOGENOM" id="CLU_055612_0_0_5"/>
<dbReference type="RefSeq" id="WP_015496017.1">
    <property type="nucleotide sequence ID" value="NC_020908.1"/>
</dbReference>
<name>M9RMN1_9RHOB</name>
<dbReference type="STRING" id="391616.OA238_c29660"/>
<dbReference type="InterPro" id="IPR006059">
    <property type="entry name" value="SBP"/>
</dbReference>
<feature type="chain" id="PRO_5004102146" evidence="3">
    <location>
        <begin position="24"/>
        <end position="412"/>
    </location>
</feature>
<keyword evidence="3" id="KW-0732">Signal</keyword>
<evidence type="ECO:0000313" key="4">
    <source>
        <dbReference type="EMBL" id="AGI72978.1"/>
    </source>
</evidence>